<dbReference type="InterPro" id="IPR055370">
    <property type="entry name" value="Lsr2_DNA-bd"/>
</dbReference>
<dbReference type="SUPFAM" id="SSF158682">
    <property type="entry name" value="TerB-like"/>
    <property type="match status" value="1"/>
</dbReference>
<dbReference type="EMBL" id="JACYHB010000002">
    <property type="protein sequence ID" value="MBD8078168.1"/>
    <property type="molecule type" value="Genomic_DNA"/>
</dbReference>
<feature type="compositionally biased region" description="Low complexity" evidence="5">
    <location>
        <begin position="434"/>
        <end position="460"/>
    </location>
</feature>
<organism evidence="7 8">
    <name type="scientific">Cellulosimicrobium arenosum</name>
    <dbReference type="NCBI Taxonomy" id="2708133"/>
    <lineage>
        <taxon>Bacteria</taxon>
        <taxon>Bacillati</taxon>
        <taxon>Actinomycetota</taxon>
        <taxon>Actinomycetes</taxon>
        <taxon>Micrococcales</taxon>
        <taxon>Promicromonosporaceae</taxon>
        <taxon>Cellulosimicrobium</taxon>
    </lineage>
</organism>
<keyword evidence="4" id="KW-0238">DNA-binding</keyword>
<dbReference type="PANTHER" id="PTHR30231:SF4">
    <property type="entry name" value="PROTEIN NEN2"/>
    <property type="match status" value="1"/>
</dbReference>
<sequence>MPAFAVLDVETTGLAPRRDRVLEIAVVRVDASGAVVDEWATRLNPEGPVGATHIHGITDDDVAAAPLFRDVAPLVIERIGGVALAAHNARFDLAFLQAELTRAGWDVPALHGACTLDYSWQHLPDLDRRRLADCCAAAGVTLENAHSALGDARATAGLLRCYLEADRNTTGGDTLRSLTAVARSVTWPTSPSRAPAPLRPGASGGTDAARRTSPPRRQGPPLVHQLTALTLAEVLDEGAPEGSGSYLELLAEVLEDGVLTDAEATALREVVELYGLTSDHVAAAHRAFVTALAHRALDDGHVSRAERQELHDLASVLGLPREVVPRLIEHADAARAARLSAGLHPLPDSWSLGEPLRVGDKVAFTGSDGPLRDRLEKRAEELGVRVGSNVSRQTAMLVSDGSFIGTKAERARELGTRVVAPTDFDTLLRHLQPAARAAHAARPTTTTPTHSSASARARTSQEVSPAQIRAWARENGHTVNDRGRLPLDVVHAYHAAAGSRPDDDARRVP</sequence>
<dbReference type="GO" id="GO:0005829">
    <property type="term" value="C:cytosol"/>
    <property type="evidence" value="ECO:0007669"/>
    <property type="project" value="TreeGrafter"/>
</dbReference>
<dbReference type="InterPro" id="IPR013520">
    <property type="entry name" value="Ribonucl_H"/>
</dbReference>
<evidence type="ECO:0000313" key="7">
    <source>
        <dbReference type="EMBL" id="MBD8078168.1"/>
    </source>
</evidence>
<dbReference type="InterPro" id="IPR036397">
    <property type="entry name" value="RNaseH_sf"/>
</dbReference>
<dbReference type="Pfam" id="PF12738">
    <property type="entry name" value="PTCB-BRCT"/>
    <property type="match status" value="1"/>
</dbReference>
<comment type="caution">
    <text evidence="7">The sequence shown here is derived from an EMBL/GenBank/DDBJ whole genome shotgun (WGS) entry which is preliminary data.</text>
</comment>
<dbReference type="Gene3D" id="3.30.420.10">
    <property type="entry name" value="Ribonuclease H-like superfamily/Ribonuclease H"/>
    <property type="match status" value="1"/>
</dbReference>
<dbReference type="RefSeq" id="WP_191827735.1">
    <property type="nucleotide sequence ID" value="NZ_JACYHB010000002.1"/>
</dbReference>
<dbReference type="Gene3D" id="4.10.320.10">
    <property type="entry name" value="E3-binding domain"/>
    <property type="match status" value="1"/>
</dbReference>
<dbReference type="InterPro" id="IPR012337">
    <property type="entry name" value="RNaseH-like_sf"/>
</dbReference>
<accession>A0A927G7J0</accession>
<protein>
    <submittedName>
        <fullName evidence="7">Lsr2 family protein</fullName>
    </submittedName>
</protein>
<keyword evidence="2" id="KW-0378">Hydrolase</keyword>
<evidence type="ECO:0000256" key="3">
    <source>
        <dbReference type="ARBA" id="ARBA00022839"/>
    </source>
</evidence>
<dbReference type="GO" id="GO:0003677">
    <property type="term" value="F:DNA binding"/>
    <property type="evidence" value="ECO:0007669"/>
    <property type="project" value="UniProtKB-KW"/>
</dbReference>
<dbReference type="GO" id="GO:0008408">
    <property type="term" value="F:3'-5' exonuclease activity"/>
    <property type="evidence" value="ECO:0007669"/>
    <property type="project" value="TreeGrafter"/>
</dbReference>
<reference evidence="7" key="1">
    <citation type="journal article" date="2018" name="Curr. Microbiol.">
        <title>Cellulosimicrobium arenosum sp. nov., Isolated from Marine Sediment Sand.</title>
        <authorList>
            <person name="Oh M."/>
            <person name="Kim J.H."/>
            <person name="Yoon J.H."/>
            <person name="Schumann P."/>
            <person name="Kim W."/>
        </authorList>
    </citation>
    <scope>NUCLEOTIDE SEQUENCE</scope>
    <source>
        <strain evidence="7">KCTC 49039</strain>
    </source>
</reference>
<gene>
    <name evidence="7" type="ORF">IF651_03725</name>
</gene>
<dbReference type="Pfam" id="PF00929">
    <property type="entry name" value="RNase_T"/>
    <property type="match status" value="1"/>
</dbReference>
<dbReference type="InterPro" id="IPR001357">
    <property type="entry name" value="BRCT_dom"/>
</dbReference>
<dbReference type="InterPro" id="IPR036420">
    <property type="entry name" value="BRCT_dom_sf"/>
</dbReference>
<evidence type="ECO:0000256" key="5">
    <source>
        <dbReference type="SAM" id="MobiDB-lite"/>
    </source>
</evidence>
<dbReference type="InterPro" id="IPR029024">
    <property type="entry name" value="TerB-like"/>
</dbReference>
<keyword evidence="8" id="KW-1185">Reference proteome</keyword>
<reference evidence="7" key="2">
    <citation type="submission" date="2020-09" db="EMBL/GenBank/DDBJ databases">
        <authorList>
            <person name="Yu Y."/>
        </authorList>
    </citation>
    <scope>NUCLEOTIDE SEQUENCE</scope>
    <source>
        <strain evidence="7">KCTC 49039</strain>
    </source>
</reference>
<dbReference type="Pfam" id="PF23359">
    <property type="entry name" value="Lsr2_DNA-bd"/>
    <property type="match status" value="1"/>
</dbReference>
<evidence type="ECO:0000259" key="6">
    <source>
        <dbReference type="SMART" id="SM00479"/>
    </source>
</evidence>
<dbReference type="Gene3D" id="3.40.50.10190">
    <property type="entry name" value="BRCT domain"/>
    <property type="match status" value="1"/>
</dbReference>
<feature type="region of interest" description="Disordered" evidence="5">
    <location>
        <begin position="186"/>
        <end position="222"/>
    </location>
</feature>
<dbReference type="GO" id="GO:0016746">
    <property type="term" value="F:acyltransferase activity"/>
    <property type="evidence" value="ECO:0007669"/>
    <property type="project" value="InterPro"/>
</dbReference>
<dbReference type="FunFam" id="3.30.420.10:FF:000045">
    <property type="entry name" value="3'-5' exonuclease DinG"/>
    <property type="match status" value="1"/>
</dbReference>
<name>A0A927G7J0_9MICO</name>
<evidence type="ECO:0000313" key="8">
    <source>
        <dbReference type="Proteomes" id="UP000610846"/>
    </source>
</evidence>
<dbReference type="PANTHER" id="PTHR30231">
    <property type="entry name" value="DNA POLYMERASE III SUBUNIT EPSILON"/>
    <property type="match status" value="1"/>
</dbReference>
<dbReference type="SMART" id="SM00479">
    <property type="entry name" value="EXOIII"/>
    <property type="match status" value="1"/>
</dbReference>
<dbReference type="CDD" id="cd06127">
    <property type="entry name" value="DEDDh"/>
    <property type="match status" value="1"/>
</dbReference>
<feature type="region of interest" description="Disordered" evidence="5">
    <location>
        <begin position="434"/>
        <end position="465"/>
    </location>
</feature>
<dbReference type="SUPFAM" id="SSF52113">
    <property type="entry name" value="BRCT domain"/>
    <property type="match status" value="1"/>
</dbReference>
<dbReference type="InterPro" id="IPR036625">
    <property type="entry name" value="E3-bd_dom_sf"/>
</dbReference>
<keyword evidence="3" id="KW-0269">Exonuclease</keyword>
<dbReference type="SUPFAM" id="SSF53098">
    <property type="entry name" value="Ribonuclease H-like"/>
    <property type="match status" value="1"/>
</dbReference>
<proteinExistence type="predicted"/>
<keyword evidence="1" id="KW-0540">Nuclease</keyword>
<evidence type="ECO:0000256" key="2">
    <source>
        <dbReference type="ARBA" id="ARBA00022801"/>
    </source>
</evidence>
<evidence type="ECO:0000256" key="4">
    <source>
        <dbReference type="ARBA" id="ARBA00023125"/>
    </source>
</evidence>
<evidence type="ECO:0000256" key="1">
    <source>
        <dbReference type="ARBA" id="ARBA00022722"/>
    </source>
</evidence>
<dbReference type="AlphaFoldDB" id="A0A927G7J0"/>
<dbReference type="Proteomes" id="UP000610846">
    <property type="component" value="Unassembled WGS sequence"/>
</dbReference>
<feature type="domain" description="Exonuclease" evidence="6">
    <location>
        <begin position="3"/>
        <end position="168"/>
    </location>
</feature>